<dbReference type="Pfam" id="PF13560">
    <property type="entry name" value="HTH_31"/>
    <property type="match status" value="1"/>
</dbReference>
<gene>
    <name evidence="3" type="ORF">GA0070609_5909</name>
</gene>
<dbReference type="SUPFAM" id="SSF52540">
    <property type="entry name" value="P-loop containing nucleoside triphosphate hydrolases"/>
    <property type="match status" value="1"/>
</dbReference>
<feature type="compositionally biased region" description="Low complexity" evidence="1">
    <location>
        <begin position="87"/>
        <end position="105"/>
    </location>
</feature>
<dbReference type="InterPro" id="IPR010982">
    <property type="entry name" value="Lambda_DNA-bd_dom_sf"/>
</dbReference>
<feature type="domain" description="HTH cro/C1-type" evidence="2">
    <location>
        <begin position="20"/>
        <end position="68"/>
    </location>
</feature>
<organism evidence="3 4">
    <name type="scientific">Micromonospora echinaurantiaca</name>
    <dbReference type="NCBI Taxonomy" id="47857"/>
    <lineage>
        <taxon>Bacteria</taxon>
        <taxon>Bacillati</taxon>
        <taxon>Actinomycetota</taxon>
        <taxon>Actinomycetes</taxon>
        <taxon>Micromonosporales</taxon>
        <taxon>Micromonosporaceae</taxon>
        <taxon>Micromonospora</taxon>
    </lineage>
</organism>
<accession>A0A1C5K9Y2</accession>
<proteinExistence type="predicted"/>
<dbReference type="Proteomes" id="UP000198217">
    <property type="component" value="Chromosome I"/>
</dbReference>
<dbReference type="SMART" id="SM00530">
    <property type="entry name" value="HTH_XRE"/>
    <property type="match status" value="1"/>
</dbReference>
<dbReference type="Gene3D" id="1.10.260.40">
    <property type="entry name" value="lambda repressor-like DNA-binding domains"/>
    <property type="match status" value="1"/>
</dbReference>
<dbReference type="InterPro" id="IPR001387">
    <property type="entry name" value="Cro/C1-type_HTH"/>
</dbReference>
<dbReference type="SUPFAM" id="SSF47413">
    <property type="entry name" value="lambda repressor-like DNA-binding domains"/>
    <property type="match status" value="1"/>
</dbReference>
<evidence type="ECO:0000313" key="3">
    <source>
        <dbReference type="EMBL" id="SCG79470.1"/>
    </source>
</evidence>
<dbReference type="PROSITE" id="PS50943">
    <property type="entry name" value="HTH_CROC1"/>
    <property type="match status" value="1"/>
</dbReference>
<dbReference type="InterPro" id="IPR011990">
    <property type="entry name" value="TPR-like_helical_dom_sf"/>
</dbReference>
<feature type="region of interest" description="Disordered" evidence="1">
    <location>
        <begin position="87"/>
        <end position="108"/>
    </location>
</feature>
<dbReference type="EMBL" id="LT607750">
    <property type="protein sequence ID" value="SCG79470.1"/>
    <property type="molecule type" value="Genomic_DNA"/>
</dbReference>
<feature type="compositionally biased region" description="Pro residues" evidence="1">
    <location>
        <begin position="885"/>
        <end position="899"/>
    </location>
</feature>
<dbReference type="Gene3D" id="3.40.50.300">
    <property type="entry name" value="P-loop containing nucleotide triphosphate hydrolases"/>
    <property type="match status" value="1"/>
</dbReference>
<reference evidence="3 4" key="1">
    <citation type="submission" date="2016-06" db="EMBL/GenBank/DDBJ databases">
        <authorList>
            <person name="Kjaerup R.B."/>
            <person name="Dalgaard T.S."/>
            <person name="Juul-Madsen H.R."/>
        </authorList>
    </citation>
    <scope>NUCLEOTIDE SEQUENCE [LARGE SCALE GENOMIC DNA]</scope>
    <source>
        <strain evidence="3 4">DSM 43904</strain>
    </source>
</reference>
<dbReference type="RefSeq" id="WP_088996745.1">
    <property type="nucleotide sequence ID" value="NZ_LT607750.1"/>
</dbReference>
<feature type="region of interest" description="Disordered" evidence="1">
    <location>
        <begin position="852"/>
        <end position="905"/>
    </location>
</feature>
<dbReference type="PANTHER" id="PTHR47691">
    <property type="entry name" value="REGULATOR-RELATED"/>
    <property type="match status" value="1"/>
</dbReference>
<evidence type="ECO:0000256" key="1">
    <source>
        <dbReference type="SAM" id="MobiDB-lite"/>
    </source>
</evidence>
<evidence type="ECO:0000313" key="4">
    <source>
        <dbReference type="Proteomes" id="UP000198217"/>
    </source>
</evidence>
<protein>
    <submittedName>
        <fullName evidence="3">Predicted ATPase</fullName>
    </submittedName>
</protein>
<dbReference type="CDD" id="cd00093">
    <property type="entry name" value="HTH_XRE"/>
    <property type="match status" value="1"/>
</dbReference>
<name>A0A1C5K9Y2_9ACTN</name>
<keyword evidence="4" id="KW-1185">Reference proteome</keyword>
<dbReference type="SUPFAM" id="SSF48452">
    <property type="entry name" value="TPR-like"/>
    <property type="match status" value="2"/>
</dbReference>
<sequence>MNADRDPALSSGRPTLAELLRRHRLAAGLTQAELASRAGVGVRTVRDLERGRSARPQRTTVELLAGALALAGPARSAFLAAARPAAPADPAEASGGAEPAADAGPNALPPPAELIGRDRDLAELAGLLTDDRGPRLVSLVGLAGVGKTALALAAAHAAAGSHPAGVAGVLIGEGSDAADVLAASVAVFGVARLPELAARVDGRPALLLMDAVERAPDAVAEALHRLAATVPSLRVLVTGRHPVGLPGERVRPVAPLDVPPPGRERAGPAALAGYPAVALFTARLAQVRREPPGPIELPALAALVRRLGGLPLAIELMAARGRILDLNELLDRYGDRVLDLATGPADRPGWEADPGRSEGTRAAVAMTLRDAVATSYRLLAADERAALRRLAVFGNRWSVELADEMLADEADRDGAVAVDPVPLLDRLVEIGLLSVRGTGQFRFRLLDAVRDFAIEQAAGTGELTAIRRRHAQVIARLVTRTATDLVGANLPAAVHRLDEVSGDISSALTHAAVDDPLTALRLAAGLTRWWRFRGRDVAGRQWLCRLLADPRTADADPVLRAWALLGVARLAAEHGRGAEELPAARAALAAFREAGDVTGELEARTVLCALLIATGGHDEGRAQTEAVLKLATRNGRTRDMAVAQNNLAWHEIRVGDLPAARRRLAAVDRLAAQAGEQRLRVLARANLAEVARLAGRYADAVDQGRQVVAALTGLGDPGHRRRVLGTVGLALAQDGRSAEAGEVLAELRSAPASGGGSGPRPEDGICALIEGNLALHRGDRELAAEWFAAAAEAGVDGQDRRDVVEALVGLAASTADHGVLDRLDRVCRESGIRLLPQEEGLLYALAEARSGTAGPDAVGAGAGDETGVRVPRQRGTGVARARKPPVTPRSSPAPSPPGGSPWQED</sequence>
<dbReference type="InterPro" id="IPR027417">
    <property type="entry name" value="P-loop_NTPase"/>
</dbReference>
<dbReference type="PANTHER" id="PTHR47691:SF3">
    <property type="entry name" value="HTH-TYPE TRANSCRIPTIONAL REGULATOR RV0890C-RELATED"/>
    <property type="match status" value="1"/>
</dbReference>
<dbReference type="PRINTS" id="PR00364">
    <property type="entry name" value="DISEASERSIST"/>
</dbReference>
<dbReference type="Gene3D" id="1.25.40.10">
    <property type="entry name" value="Tetratricopeptide repeat domain"/>
    <property type="match status" value="1"/>
</dbReference>
<evidence type="ECO:0000259" key="2">
    <source>
        <dbReference type="PROSITE" id="PS50943"/>
    </source>
</evidence>
<dbReference type="AlphaFoldDB" id="A0A1C5K9Y2"/>
<dbReference type="GO" id="GO:0003677">
    <property type="term" value="F:DNA binding"/>
    <property type="evidence" value="ECO:0007669"/>
    <property type="project" value="InterPro"/>
</dbReference>